<name>A0A0K2JF81_SPIKU</name>
<dbReference type="AlphaFoldDB" id="A0A0K2JF81"/>
<dbReference type="Proteomes" id="UP000062963">
    <property type="component" value="Chromosome"/>
</dbReference>
<organism evidence="2 3">
    <name type="scientific">Spiroplasma kunkelii CR2-3x</name>
    <dbReference type="NCBI Taxonomy" id="273035"/>
    <lineage>
        <taxon>Bacteria</taxon>
        <taxon>Bacillati</taxon>
        <taxon>Mycoplasmatota</taxon>
        <taxon>Mollicutes</taxon>
        <taxon>Entomoplasmatales</taxon>
        <taxon>Spiroplasmataceae</taxon>
        <taxon>Spiroplasma</taxon>
    </lineage>
</organism>
<keyword evidence="3" id="KW-1185">Reference proteome</keyword>
<dbReference type="RefSeq" id="WP_053390561.1">
    <property type="nucleotide sequence ID" value="NZ_CP010899.1"/>
</dbReference>
<dbReference type="EMBL" id="CP010899">
    <property type="protein sequence ID" value="ALA97234.1"/>
    <property type="molecule type" value="Genomic_DNA"/>
</dbReference>
<dbReference type="OrthoDB" id="387088at2"/>
<dbReference type="KEGG" id="skn:SKUN_00317"/>
<accession>A0A0K2JF81</accession>
<keyword evidence="1" id="KW-1133">Transmembrane helix</keyword>
<evidence type="ECO:0000256" key="1">
    <source>
        <dbReference type="SAM" id="Phobius"/>
    </source>
</evidence>
<keyword evidence="1" id="KW-0812">Transmembrane</keyword>
<proteinExistence type="predicted"/>
<evidence type="ECO:0000313" key="3">
    <source>
        <dbReference type="Proteomes" id="UP000062963"/>
    </source>
</evidence>
<evidence type="ECO:0008006" key="4">
    <source>
        <dbReference type="Google" id="ProtNLM"/>
    </source>
</evidence>
<reference evidence="2 3" key="1">
    <citation type="journal article" date="2015" name="Genome Announc.">
        <title>Complete Genome Sequence of Spiroplasma kunkelii Strain CR2-3x, Causal Agent of Corn Stunt Disease in Zea mays L.</title>
        <authorList>
            <person name="Davis R.E."/>
            <person name="Shao J."/>
            <person name="Dally E.L."/>
            <person name="Zhao Y."/>
            <person name="Gasparich G.E."/>
            <person name="Gaynor B.J."/>
            <person name="Athey J.C."/>
            <person name="Harrison N.A."/>
            <person name="Donofrio N."/>
        </authorList>
    </citation>
    <scope>NUCLEOTIDE SEQUENCE [LARGE SCALE GENOMIC DNA]</scope>
    <source>
        <strain evidence="2 3">CR2-3x</strain>
    </source>
</reference>
<gene>
    <name evidence="2" type="ORF">SKUN_00317</name>
</gene>
<dbReference type="STRING" id="273035.SKUN_00317"/>
<evidence type="ECO:0000313" key="2">
    <source>
        <dbReference type="EMBL" id="ALA97234.1"/>
    </source>
</evidence>
<feature type="transmembrane region" description="Helical" evidence="1">
    <location>
        <begin position="26"/>
        <end position="48"/>
    </location>
</feature>
<sequence>MARKPGSWHKLNNLTKNVTLASRKKGWLAAICAVLYLGALIPSAYFGVSFLANILNYGGIKTDGSLPDVNYGDYFEVNFAKTKLRDNTTTTPVFESYEIPPDPNTGQVAQTRARARSLRLEYAYNLIFEKAPSLYITKNIFFKNKYKDPKKIQILDIYTDPLGTQQLSLADVQQNQFNLMKNLLFLKIKYEYVIQKNLVWMPTLFVGNQGFLSNFLSFKLGETRNKDDLKPIVWEKQTNVLGEQANNIIINGTNDSLALADQVYAAYKERFAAFYAENKGKDKEFIGDYNPYSNFVISSVSQNDQLFPGAAIDSTHYMLDINRVIQSAYKKGDSEQSFAKTDTQINGKYIPQLLIFLINILETSQNRGLVLPKEFVPTEWQFWYQHLKPKTLNVNQPEQFYFMFLPQGETIQNVIANRLGEQIKDVLNGKYSLATAIRKLQEDVLSNPNSSKYKWVYDWNILPFQSYGIIEKADYIVVKRTIQENGDLTISFNKNQLVKTNYVIIDQPSLHSITNLVNPGDHDAYLISDKQKRNILFTKYWSANLYGVQKPLNYIDIDVRNIPHDVTSFKAILQKQIVNRTWEFIQNISQMVGKNLNISDNVSQIDYANGIADDITTFTPLNNYHNSAATFNDWFYALQISSEERYSNLTVLDIKLELKAKENVPDHLQAITFRFNINYI</sequence>
<protein>
    <recommendedName>
        <fullName evidence="4">Transmembrane protein</fullName>
    </recommendedName>
</protein>
<dbReference type="PATRIC" id="fig|273035.7.peg.374"/>
<keyword evidence="1" id="KW-0472">Membrane</keyword>